<evidence type="ECO:0000313" key="2">
    <source>
        <dbReference type="EMBL" id="CAB5309860.1"/>
    </source>
</evidence>
<dbReference type="AlphaFoldDB" id="A0A915YQ66"/>
<dbReference type="OrthoDB" id="2314085at2759"/>
<name>A0A915YQ66_9GLOM</name>
<protein>
    <recommendedName>
        <fullName evidence="1">HAT C-terminal dimerisation domain-containing protein</fullName>
    </recommendedName>
</protein>
<dbReference type="GO" id="GO:0046983">
    <property type="term" value="F:protein dimerization activity"/>
    <property type="evidence" value="ECO:0007669"/>
    <property type="project" value="InterPro"/>
</dbReference>
<proteinExistence type="predicted"/>
<organism evidence="2 3">
    <name type="scientific">Rhizophagus irregularis</name>
    <dbReference type="NCBI Taxonomy" id="588596"/>
    <lineage>
        <taxon>Eukaryota</taxon>
        <taxon>Fungi</taxon>
        <taxon>Fungi incertae sedis</taxon>
        <taxon>Mucoromycota</taxon>
        <taxon>Glomeromycotina</taxon>
        <taxon>Glomeromycetes</taxon>
        <taxon>Glomerales</taxon>
        <taxon>Glomeraceae</taxon>
        <taxon>Rhizophagus</taxon>
    </lineage>
</organism>
<dbReference type="InterPro" id="IPR008906">
    <property type="entry name" value="HATC_C_dom"/>
</dbReference>
<sequence>MKSLISSDTFWNDFGKIQNFLENFAIFIKKLGDETFLSTAYLEYQQLKAHVRNNTDLPENIREEVEKFGTNRWQNFLYNPVVIVAYKLDPRYCGSRLNARIFDPIIEKEILSLVGEEYKDIVLTELAEYVGKTGSFAHSNLWGDVIQKPVNWWNLMKGRYPILSDIAIQILSIPATSAAKKPLTIEGWVEKVLQKKAIREAAKGNNEQEIDVESDFSDLDFQSYSDLEELLDEELNEFQD</sequence>
<feature type="domain" description="HAT C-terminal dimerisation" evidence="1">
    <location>
        <begin position="147"/>
        <end position="179"/>
    </location>
</feature>
<reference evidence="2" key="1">
    <citation type="submission" date="2020-05" db="EMBL/GenBank/DDBJ databases">
        <authorList>
            <person name="Rincon C."/>
            <person name="Sanders R I."/>
            <person name="Robbins C."/>
            <person name="Chaturvedi A."/>
        </authorList>
    </citation>
    <scope>NUCLEOTIDE SEQUENCE</scope>
    <source>
        <strain evidence="2">CHB12</strain>
    </source>
</reference>
<dbReference type="VEuPathDB" id="FungiDB:RhiirFUN_022202"/>
<dbReference type="Pfam" id="PF05699">
    <property type="entry name" value="Dimer_Tnp_hAT"/>
    <property type="match status" value="1"/>
</dbReference>
<dbReference type="Proteomes" id="UP000684084">
    <property type="component" value="Unassembled WGS sequence"/>
</dbReference>
<evidence type="ECO:0000259" key="1">
    <source>
        <dbReference type="Pfam" id="PF05699"/>
    </source>
</evidence>
<gene>
    <name evidence="2" type="ORF">CHRIB12_LOCUS1449</name>
</gene>
<accession>A0A915YQ66</accession>
<dbReference type="EMBL" id="CAGKOT010000002">
    <property type="protein sequence ID" value="CAB5309860.1"/>
    <property type="molecule type" value="Genomic_DNA"/>
</dbReference>
<evidence type="ECO:0000313" key="3">
    <source>
        <dbReference type="Proteomes" id="UP000684084"/>
    </source>
</evidence>
<comment type="caution">
    <text evidence="2">The sequence shown here is derived from an EMBL/GenBank/DDBJ whole genome shotgun (WGS) entry which is preliminary data.</text>
</comment>